<dbReference type="RefSeq" id="XP_013265265.1">
    <property type="nucleotide sequence ID" value="XM_013409811.1"/>
</dbReference>
<comment type="subcellular location">
    <subcellularLocation>
        <location evidence="1 7">Nucleus</location>
    </subcellularLocation>
</comment>
<keyword evidence="8" id="KW-0175">Coiled coil</keyword>
<evidence type="ECO:0000256" key="3">
    <source>
        <dbReference type="ARBA" id="ARBA00023015"/>
    </source>
</evidence>
<dbReference type="Pfam" id="PF07544">
    <property type="entry name" value="Med9"/>
    <property type="match status" value="1"/>
</dbReference>
<feature type="region of interest" description="Disordered" evidence="9">
    <location>
        <begin position="48"/>
        <end position="120"/>
    </location>
</feature>
<evidence type="ECO:0000256" key="4">
    <source>
        <dbReference type="ARBA" id="ARBA00023159"/>
    </source>
</evidence>
<evidence type="ECO:0000256" key="8">
    <source>
        <dbReference type="SAM" id="Coils"/>
    </source>
</evidence>
<evidence type="ECO:0000256" key="5">
    <source>
        <dbReference type="ARBA" id="ARBA00023163"/>
    </source>
</evidence>
<reference evidence="10 11" key="1">
    <citation type="submission" date="2013-03" db="EMBL/GenBank/DDBJ databases">
        <title>The Genome Sequence of Exophiala aquamarina CBS 119918.</title>
        <authorList>
            <consortium name="The Broad Institute Genomics Platform"/>
            <person name="Cuomo C."/>
            <person name="de Hoog S."/>
            <person name="Gorbushina A."/>
            <person name="Walker B."/>
            <person name="Young S.K."/>
            <person name="Zeng Q."/>
            <person name="Gargeya S."/>
            <person name="Fitzgerald M."/>
            <person name="Haas B."/>
            <person name="Abouelleil A."/>
            <person name="Allen A.W."/>
            <person name="Alvarado L."/>
            <person name="Arachchi H.M."/>
            <person name="Berlin A.M."/>
            <person name="Chapman S.B."/>
            <person name="Gainer-Dewar J."/>
            <person name="Goldberg J."/>
            <person name="Griggs A."/>
            <person name="Gujja S."/>
            <person name="Hansen M."/>
            <person name="Howarth C."/>
            <person name="Imamovic A."/>
            <person name="Ireland A."/>
            <person name="Larimer J."/>
            <person name="McCowan C."/>
            <person name="Murphy C."/>
            <person name="Pearson M."/>
            <person name="Poon T.W."/>
            <person name="Priest M."/>
            <person name="Roberts A."/>
            <person name="Saif S."/>
            <person name="Shea T."/>
            <person name="Sisk P."/>
            <person name="Sykes S."/>
            <person name="Wortman J."/>
            <person name="Nusbaum C."/>
            <person name="Birren B."/>
        </authorList>
    </citation>
    <scope>NUCLEOTIDE SEQUENCE [LARGE SCALE GENOMIC DNA]</scope>
    <source>
        <strain evidence="10 11">CBS 119918</strain>
    </source>
</reference>
<dbReference type="STRING" id="1182545.A0A072Q436"/>
<feature type="compositionally biased region" description="Polar residues" evidence="9">
    <location>
        <begin position="78"/>
        <end position="97"/>
    </location>
</feature>
<accession>A0A072Q436</accession>
<sequence>MPSATTTPSQIPTTHPDIPPFPSPSTFSILPDVYLLIARLNILQSQQAPGSQQTQSQTQTQSQSQVQTHQPSSSSTTVIGASQSQPRQTTFSATSNLTGGTHTQQLPPPPLPSTQTATNTAPLTSRHIQTTGPAIDAKELPAHIYPIKQKLVKARSAVSTLPDLDRTVDEQEAEIRLLLRDVALLKARLAKLGGIACGGVTAGTGGAVDASMQGGEG</sequence>
<dbReference type="GO" id="GO:0003712">
    <property type="term" value="F:transcription coregulator activity"/>
    <property type="evidence" value="ECO:0007669"/>
    <property type="project" value="InterPro"/>
</dbReference>
<keyword evidence="4 7" id="KW-0010">Activator</keyword>
<feature type="compositionally biased region" description="Polar residues" evidence="9">
    <location>
        <begin position="1"/>
        <end position="10"/>
    </location>
</feature>
<evidence type="ECO:0000256" key="6">
    <source>
        <dbReference type="ARBA" id="ARBA00023242"/>
    </source>
</evidence>
<evidence type="ECO:0000256" key="9">
    <source>
        <dbReference type="SAM" id="MobiDB-lite"/>
    </source>
</evidence>
<organism evidence="10 11">
    <name type="scientific">Exophiala aquamarina CBS 119918</name>
    <dbReference type="NCBI Taxonomy" id="1182545"/>
    <lineage>
        <taxon>Eukaryota</taxon>
        <taxon>Fungi</taxon>
        <taxon>Dikarya</taxon>
        <taxon>Ascomycota</taxon>
        <taxon>Pezizomycotina</taxon>
        <taxon>Eurotiomycetes</taxon>
        <taxon>Chaetothyriomycetidae</taxon>
        <taxon>Chaetothyriales</taxon>
        <taxon>Herpotrichiellaceae</taxon>
        <taxon>Exophiala</taxon>
    </lineage>
</organism>
<feature type="region of interest" description="Disordered" evidence="9">
    <location>
        <begin position="1"/>
        <end position="23"/>
    </location>
</feature>
<keyword evidence="6 7" id="KW-0539">Nucleus</keyword>
<dbReference type="GO" id="GO:0006357">
    <property type="term" value="P:regulation of transcription by RNA polymerase II"/>
    <property type="evidence" value="ECO:0007669"/>
    <property type="project" value="InterPro"/>
</dbReference>
<evidence type="ECO:0000313" key="11">
    <source>
        <dbReference type="Proteomes" id="UP000027920"/>
    </source>
</evidence>
<evidence type="ECO:0000256" key="1">
    <source>
        <dbReference type="ARBA" id="ARBA00004123"/>
    </source>
</evidence>
<dbReference type="AlphaFoldDB" id="A0A072Q436"/>
<comment type="subunit">
    <text evidence="7">Component of the Mediator complex.</text>
</comment>
<dbReference type="VEuPathDB" id="FungiDB:A1O9_00648"/>
<dbReference type="OrthoDB" id="5414694at2759"/>
<evidence type="ECO:0000256" key="7">
    <source>
        <dbReference type="RuleBase" id="RU364145"/>
    </source>
</evidence>
<evidence type="ECO:0000313" key="10">
    <source>
        <dbReference type="EMBL" id="KEF62675.1"/>
    </source>
</evidence>
<dbReference type="HOGENOM" id="CLU_097220_0_0_1"/>
<feature type="coiled-coil region" evidence="8">
    <location>
        <begin position="161"/>
        <end position="188"/>
    </location>
</feature>
<proteinExistence type="inferred from homology"/>
<dbReference type="Proteomes" id="UP000027920">
    <property type="component" value="Unassembled WGS sequence"/>
</dbReference>
<name>A0A072Q436_9EURO</name>
<keyword evidence="3 7" id="KW-0805">Transcription regulation</keyword>
<dbReference type="GO" id="GO:0016592">
    <property type="term" value="C:mediator complex"/>
    <property type="evidence" value="ECO:0007669"/>
    <property type="project" value="InterPro"/>
</dbReference>
<feature type="compositionally biased region" description="Low complexity" evidence="9">
    <location>
        <begin position="48"/>
        <end position="77"/>
    </location>
</feature>
<comment type="similarity">
    <text evidence="2 7">Belongs to the Mediator complex subunit 9 family.</text>
</comment>
<comment type="function">
    <text evidence="7">Component of the Mediator complex, a coactivator involved in the regulated transcription of nearly all RNA polymerase II-dependent genes. Mediator functions as a bridge to convey information from gene-specific regulatory proteins to the basal RNA polymerase II transcription machinery. Mediator is recruited to promoters by direct interactions with regulatory proteins and serves as a scaffold for the assembly of a functional preinitiation complex with RNA polymerase II and the general transcription factors.</text>
</comment>
<gene>
    <name evidence="7" type="primary">MED9</name>
    <name evidence="10" type="ORF">A1O9_00648</name>
</gene>
<protein>
    <recommendedName>
        <fullName evidence="7">Mediator of RNA polymerase II transcription subunit 9</fullName>
    </recommendedName>
    <alternativeName>
        <fullName evidence="7">Mediator complex subunit 9</fullName>
    </alternativeName>
</protein>
<keyword evidence="11" id="KW-1185">Reference proteome</keyword>
<dbReference type="GeneID" id="25275599"/>
<keyword evidence="5 7" id="KW-0804">Transcription</keyword>
<evidence type="ECO:0000256" key="2">
    <source>
        <dbReference type="ARBA" id="ARBA00008089"/>
    </source>
</evidence>
<dbReference type="InterPro" id="IPR011425">
    <property type="entry name" value="Med9"/>
</dbReference>
<comment type="caution">
    <text evidence="10">The sequence shown here is derived from an EMBL/GenBank/DDBJ whole genome shotgun (WGS) entry which is preliminary data.</text>
</comment>
<dbReference type="EMBL" id="AMGV01000001">
    <property type="protein sequence ID" value="KEF62675.1"/>
    <property type="molecule type" value="Genomic_DNA"/>
</dbReference>